<dbReference type="Proteomes" id="UP001054945">
    <property type="component" value="Unassembled WGS sequence"/>
</dbReference>
<sequence>MATSDAEQKACLSRQAFSTPQPNEVTKMTPNMKEMLDKIRLSTCVKLHSLMREIEVMMAIRPCYLCNKEILSVNYDSVPSHPPLKMDCFVGKHSS</sequence>
<feature type="compositionally biased region" description="Polar residues" evidence="1">
    <location>
        <begin position="15"/>
        <end position="27"/>
    </location>
</feature>
<organism evidence="2 3">
    <name type="scientific">Caerostris extrusa</name>
    <name type="common">Bark spider</name>
    <name type="synonym">Caerostris bankana</name>
    <dbReference type="NCBI Taxonomy" id="172846"/>
    <lineage>
        <taxon>Eukaryota</taxon>
        <taxon>Metazoa</taxon>
        <taxon>Ecdysozoa</taxon>
        <taxon>Arthropoda</taxon>
        <taxon>Chelicerata</taxon>
        <taxon>Arachnida</taxon>
        <taxon>Araneae</taxon>
        <taxon>Araneomorphae</taxon>
        <taxon>Entelegynae</taxon>
        <taxon>Araneoidea</taxon>
        <taxon>Araneidae</taxon>
        <taxon>Caerostris</taxon>
    </lineage>
</organism>
<dbReference type="EMBL" id="BPLR01008411">
    <property type="protein sequence ID" value="GIY24463.1"/>
    <property type="molecule type" value="Genomic_DNA"/>
</dbReference>
<evidence type="ECO:0000256" key="1">
    <source>
        <dbReference type="SAM" id="MobiDB-lite"/>
    </source>
</evidence>
<keyword evidence="3" id="KW-1185">Reference proteome</keyword>
<feature type="region of interest" description="Disordered" evidence="1">
    <location>
        <begin position="1"/>
        <end position="27"/>
    </location>
</feature>
<evidence type="ECO:0000313" key="2">
    <source>
        <dbReference type="EMBL" id="GIY24463.1"/>
    </source>
</evidence>
<name>A0AAV4RRC6_CAEEX</name>
<gene>
    <name evidence="2" type="ORF">CEXT_634681</name>
</gene>
<proteinExistence type="predicted"/>
<evidence type="ECO:0000313" key="3">
    <source>
        <dbReference type="Proteomes" id="UP001054945"/>
    </source>
</evidence>
<accession>A0AAV4RRC6</accession>
<comment type="caution">
    <text evidence="2">The sequence shown here is derived from an EMBL/GenBank/DDBJ whole genome shotgun (WGS) entry which is preliminary data.</text>
</comment>
<dbReference type="AlphaFoldDB" id="A0AAV4RRC6"/>
<reference evidence="2 3" key="1">
    <citation type="submission" date="2021-06" db="EMBL/GenBank/DDBJ databases">
        <title>Caerostris extrusa draft genome.</title>
        <authorList>
            <person name="Kono N."/>
            <person name="Arakawa K."/>
        </authorList>
    </citation>
    <scope>NUCLEOTIDE SEQUENCE [LARGE SCALE GENOMIC DNA]</scope>
</reference>
<protein>
    <submittedName>
        <fullName evidence="2">Uncharacterized protein</fullName>
    </submittedName>
</protein>